<evidence type="ECO:0000259" key="2">
    <source>
        <dbReference type="PROSITE" id="PS51186"/>
    </source>
</evidence>
<protein>
    <recommendedName>
        <fullName evidence="2">N-acetyltransferase domain-containing protein</fullName>
    </recommendedName>
</protein>
<feature type="domain" description="N-acetyltransferase" evidence="2">
    <location>
        <begin position="99"/>
        <end position="238"/>
    </location>
</feature>
<accession>A0A2S4VY44</accession>
<dbReference type="VEuPathDB" id="FungiDB:PSHT_15662"/>
<gene>
    <name evidence="3" type="ORF">PSTT_02913</name>
</gene>
<evidence type="ECO:0000313" key="3">
    <source>
        <dbReference type="EMBL" id="POW14455.1"/>
    </source>
</evidence>
<dbReference type="GO" id="GO:0016747">
    <property type="term" value="F:acyltransferase activity, transferring groups other than amino-acyl groups"/>
    <property type="evidence" value="ECO:0007669"/>
    <property type="project" value="InterPro"/>
</dbReference>
<dbReference type="PANTHER" id="PTHR43138:SF1">
    <property type="entry name" value="N-ACETYLTRANSFERASE ACA1"/>
    <property type="match status" value="1"/>
</dbReference>
<proteinExistence type="predicted"/>
<comment type="caution">
    <text evidence="3">The sequence shown here is derived from an EMBL/GenBank/DDBJ whole genome shotgun (WGS) entry which is preliminary data.</text>
</comment>
<dbReference type="PANTHER" id="PTHR43138">
    <property type="entry name" value="ACETYLTRANSFERASE, GNAT FAMILY"/>
    <property type="match status" value="1"/>
</dbReference>
<dbReference type="EMBL" id="PKSL01000018">
    <property type="protein sequence ID" value="POW14455.1"/>
    <property type="molecule type" value="Genomic_DNA"/>
</dbReference>
<dbReference type="GO" id="GO:0005634">
    <property type="term" value="C:nucleus"/>
    <property type="evidence" value="ECO:0007669"/>
    <property type="project" value="TreeGrafter"/>
</dbReference>
<keyword evidence="4" id="KW-1185">Reference proteome</keyword>
<dbReference type="Gene3D" id="3.40.630.30">
    <property type="match status" value="2"/>
</dbReference>
<organism evidence="3 4">
    <name type="scientific">Puccinia striiformis</name>
    <dbReference type="NCBI Taxonomy" id="27350"/>
    <lineage>
        <taxon>Eukaryota</taxon>
        <taxon>Fungi</taxon>
        <taxon>Dikarya</taxon>
        <taxon>Basidiomycota</taxon>
        <taxon>Pucciniomycotina</taxon>
        <taxon>Pucciniomycetes</taxon>
        <taxon>Pucciniales</taxon>
        <taxon>Pucciniaceae</taxon>
        <taxon>Puccinia</taxon>
    </lineage>
</organism>
<dbReference type="SUPFAM" id="SSF55729">
    <property type="entry name" value="Acyl-CoA N-acyltransferases (Nat)"/>
    <property type="match status" value="2"/>
</dbReference>
<dbReference type="VEuPathDB" id="FungiDB:PSTT_02913"/>
<dbReference type="CDD" id="cd04301">
    <property type="entry name" value="NAT_SF"/>
    <property type="match status" value="2"/>
</dbReference>
<dbReference type="Pfam" id="PF00583">
    <property type="entry name" value="Acetyltransf_1"/>
    <property type="match status" value="2"/>
</dbReference>
<sequence length="395" mass="43680">NMSAYGQIKKNPSNQTTGRLRPRTYRLPGQSTSLTVFPIQDVLSPDGLITKNADRFEPLWKHLSVLFDHIVVEGRAYPQEEQLGLEGFKNYFLSHDIFIGVLDAFPPSEVLADSLCADQEEGVSIDETGPLSLMDLISDRPLEETIGGIYYIKPNYPGRSAHCCNGGFVVDPRHRGRKIGKTLARSFLHYAPLLGYRASVFNLVYKNNLASIAIWDSLGFQRVGLIPKAGRLKTAPAGDSNSQSNEGEEFVDAIEGVSIDETGPLSLMDLISDRPLEETIGGIYYIKPNYPGRSAHCCNGGFVVDPRHRGRKIGKTLARSFLHYAPLLGYRASVFNLVYKNNLASIAIWDSLGFQRVGLIPKAGRLKKAPTGDSNSQSNEGEEFVDAIVYWKELI</sequence>
<dbReference type="InterPro" id="IPR000182">
    <property type="entry name" value="GNAT_dom"/>
</dbReference>
<evidence type="ECO:0000313" key="4">
    <source>
        <dbReference type="Proteomes" id="UP000239156"/>
    </source>
</evidence>
<name>A0A2S4VY44_9BASI</name>
<evidence type="ECO:0000256" key="1">
    <source>
        <dbReference type="SAM" id="MobiDB-lite"/>
    </source>
</evidence>
<dbReference type="Proteomes" id="UP000239156">
    <property type="component" value="Unassembled WGS sequence"/>
</dbReference>
<dbReference type="PROSITE" id="PS51186">
    <property type="entry name" value="GNAT"/>
    <property type="match status" value="2"/>
</dbReference>
<dbReference type="AlphaFoldDB" id="A0A2S4VY44"/>
<dbReference type="InterPro" id="IPR016181">
    <property type="entry name" value="Acyl_CoA_acyltransferase"/>
</dbReference>
<feature type="non-terminal residue" evidence="3">
    <location>
        <position position="1"/>
    </location>
</feature>
<feature type="domain" description="N-acetyltransferase" evidence="2">
    <location>
        <begin position="230"/>
        <end position="371"/>
    </location>
</feature>
<feature type="compositionally biased region" description="Polar residues" evidence="1">
    <location>
        <begin position="1"/>
        <end position="18"/>
    </location>
</feature>
<feature type="region of interest" description="Disordered" evidence="1">
    <location>
        <begin position="1"/>
        <end position="23"/>
    </location>
</feature>
<dbReference type="InterPro" id="IPR052742">
    <property type="entry name" value="Mito_N-acetyltransferase"/>
</dbReference>
<reference evidence="3" key="1">
    <citation type="submission" date="2017-12" db="EMBL/GenBank/DDBJ databases">
        <title>Gene loss provides genomic basis for host adaptation in cereal stripe rust fungi.</title>
        <authorList>
            <person name="Xia C."/>
        </authorList>
    </citation>
    <scope>NUCLEOTIDE SEQUENCE [LARGE SCALE GENOMIC DNA]</scope>
    <source>
        <strain evidence="3">93-210</strain>
    </source>
</reference>